<feature type="region of interest" description="Disordered" evidence="1">
    <location>
        <begin position="52"/>
        <end position="73"/>
    </location>
</feature>
<feature type="chain" id="PRO_5037598044" evidence="2">
    <location>
        <begin position="26"/>
        <end position="134"/>
    </location>
</feature>
<feature type="region of interest" description="Disordered" evidence="1">
    <location>
        <begin position="92"/>
        <end position="115"/>
    </location>
</feature>
<feature type="compositionally biased region" description="Gly residues" evidence="1">
    <location>
        <begin position="58"/>
        <end position="73"/>
    </location>
</feature>
<keyword evidence="2" id="KW-0732">Signal</keyword>
<dbReference type="Proteomes" id="UP000887563">
    <property type="component" value="Unplaced"/>
</dbReference>
<sequence length="134" mass="15312">MLIFIHLILYIFICSLQSLTKNVYGIEDPSNNNPKQLKSIYDKDEHPLTIERYKRYPGDGGPGDGGGDSGGGCGGGGGPCGCGGCPSSFFVRPRRPPYTRRIPPIRRKNRPKPTRRHRKIRRHWWLRRYVVIEY</sequence>
<evidence type="ECO:0000313" key="3">
    <source>
        <dbReference type="Proteomes" id="UP000887563"/>
    </source>
</evidence>
<keyword evidence="3" id="KW-1185">Reference proteome</keyword>
<feature type="signal peptide" evidence="2">
    <location>
        <begin position="1"/>
        <end position="25"/>
    </location>
</feature>
<evidence type="ECO:0000256" key="2">
    <source>
        <dbReference type="SAM" id="SignalP"/>
    </source>
</evidence>
<reference evidence="4" key="1">
    <citation type="submission" date="2022-11" db="UniProtKB">
        <authorList>
            <consortium name="WormBaseParasite"/>
        </authorList>
    </citation>
    <scope>IDENTIFICATION</scope>
</reference>
<protein>
    <submittedName>
        <fullName evidence="4">Candidate secreted effector</fullName>
    </submittedName>
</protein>
<dbReference type="AlphaFoldDB" id="A0A914L0R0"/>
<proteinExistence type="predicted"/>
<evidence type="ECO:0000256" key="1">
    <source>
        <dbReference type="SAM" id="MobiDB-lite"/>
    </source>
</evidence>
<organism evidence="3 4">
    <name type="scientific">Meloidogyne incognita</name>
    <name type="common">Southern root-knot nematode worm</name>
    <name type="synonym">Oxyuris incognita</name>
    <dbReference type="NCBI Taxonomy" id="6306"/>
    <lineage>
        <taxon>Eukaryota</taxon>
        <taxon>Metazoa</taxon>
        <taxon>Ecdysozoa</taxon>
        <taxon>Nematoda</taxon>
        <taxon>Chromadorea</taxon>
        <taxon>Rhabditida</taxon>
        <taxon>Tylenchina</taxon>
        <taxon>Tylenchomorpha</taxon>
        <taxon>Tylenchoidea</taxon>
        <taxon>Meloidogynidae</taxon>
        <taxon>Meloidogyninae</taxon>
        <taxon>Meloidogyne</taxon>
        <taxon>Meloidogyne incognita group</taxon>
    </lineage>
</organism>
<accession>A0A914L0R0</accession>
<evidence type="ECO:0000313" key="4">
    <source>
        <dbReference type="WBParaSite" id="Minc3s00166g06572"/>
    </source>
</evidence>
<name>A0A914L0R0_MELIC</name>
<dbReference type="WBParaSite" id="Minc3s00166g06572">
    <property type="protein sequence ID" value="Minc3s00166g06572"/>
    <property type="gene ID" value="Minc3s00166g06572"/>
</dbReference>